<evidence type="ECO:0000256" key="1">
    <source>
        <dbReference type="SAM" id="Phobius"/>
    </source>
</evidence>
<feature type="transmembrane region" description="Helical" evidence="1">
    <location>
        <begin position="12"/>
        <end position="33"/>
    </location>
</feature>
<keyword evidence="1" id="KW-0472">Membrane</keyword>
<evidence type="ECO:0000313" key="3">
    <source>
        <dbReference type="Proteomes" id="UP000184192"/>
    </source>
</evidence>
<evidence type="ECO:0000313" key="2">
    <source>
        <dbReference type="EMBL" id="SHI85481.1"/>
    </source>
</evidence>
<keyword evidence="3" id="KW-1185">Reference proteome</keyword>
<gene>
    <name evidence="2" type="ORF">SAMN05444350_109125</name>
</gene>
<evidence type="ECO:0008006" key="4">
    <source>
        <dbReference type="Google" id="ProtNLM"/>
    </source>
</evidence>
<dbReference type="RefSeq" id="WP_073313397.1">
    <property type="nucleotide sequence ID" value="NZ_FQZN01000009.1"/>
</dbReference>
<dbReference type="GeneID" id="92711947"/>
<organism evidence="2 3">
    <name type="scientific">Bacteroides stercorirosoris</name>
    <dbReference type="NCBI Taxonomy" id="871324"/>
    <lineage>
        <taxon>Bacteria</taxon>
        <taxon>Pseudomonadati</taxon>
        <taxon>Bacteroidota</taxon>
        <taxon>Bacteroidia</taxon>
        <taxon>Bacteroidales</taxon>
        <taxon>Bacteroidaceae</taxon>
        <taxon>Bacteroides</taxon>
    </lineage>
</organism>
<dbReference type="Proteomes" id="UP000184192">
    <property type="component" value="Unassembled WGS sequence"/>
</dbReference>
<dbReference type="AlphaFoldDB" id="A0A1M6EJ81"/>
<protein>
    <recommendedName>
        <fullName evidence="4">DUF3592 domain-containing protein</fullName>
    </recommendedName>
</protein>
<proteinExistence type="predicted"/>
<dbReference type="EMBL" id="FQZN01000009">
    <property type="protein sequence ID" value="SHI85481.1"/>
    <property type="molecule type" value="Genomic_DNA"/>
</dbReference>
<name>A0A1M6EJ81_9BACE</name>
<keyword evidence="1" id="KW-0812">Transmembrane</keyword>
<accession>A0A1M6EJ81</accession>
<reference evidence="3" key="1">
    <citation type="submission" date="2016-11" db="EMBL/GenBank/DDBJ databases">
        <authorList>
            <person name="Varghese N."/>
            <person name="Submissions S."/>
        </authorList>
    </citation>
    <scope>NUCLEOTIDE SEQUENCE [LARGE SCALE GENOMIC DNA]</scope>
    <source>
        <strain evidence="3">DSM 26884</strain>
    </source>
</reference>
<feature type="transmembrane region" description="Helical" evidence="1">
    <location>
        <begin position="119"/>
        <end position="140"/>
    </location>
</feature>
<keyword evidence="1" id="KW-1133">Transmembrane helix</keyword>
<sequence length="158" mass="18181">MESVIRFIYKLALYVWLFVCGACFVSYCFLYVAHNGLGDIFSYIPTIAMNVSIDLKKRPAVINYSYKVNQREYSGAQEVAVNVAQKLQKTEVAILYNETFPMISEIKNIKGKSSKLHECTLKMGLGFIGFLFAFLIWRFADHDKWIGVYARGEYKSKK</sequence>